<dbReference type="EMBL" id="CAFBLP010000155">
    <property type="protein sequence ID" value="CAB4897505.1"/>
    <property type="molecule type" value="Genomic_DNA"/>
</dbReference>
<protein>
    <submittedName>
        <fullName evidence="2">Unannotated protein</fullName>
    </submittedName>
</protein>
<dbReference type="AlphaFoldDB" id="A0A6J7FW47"/>
<feature type="domain" description="B3/B4 tRNA-binding" evidence="1">
    <location>
        <begin position="68"/>
        <end position="224"/>
    </location>
</feature>
<dbReference type="GO" id="GO:0004826">
    <property type="term" value="F:phenylalanine-tRNA ligase activity"/>
    <property type="evidence" value="ECO:0007669"/>
    <property type="project" value="InterPro"/>
</dbReference>
<proteinExistence type="predicted"/>
<dbReference type="Pfam" id="PF03483">
    <property type="entry name" value="B3_4"/>
    <property type="match status" value="1"/>
</dbReference>
<dbReference type="InterPro" id="IPR005146">
    <property type="entry name" value="B3/B4_tRNA-bd"/>
</dbReference>
<dbReference type="GO" id="GO:0003723">
    <property type="term" value="F:RNA binding"/>
    <property type="evidence" value="ECO:0007669"/>
    <property type="project" value="InterPro"/>
</dbReference>
<evidence type="ECO:0000259" key="1">
    <source>
        <dbReference type="SMART" id="SM00873"/>
    </source>
</evidence>
<evidence type="ECO:0000313" key="2">
    <source>
        <dbReference type="EMBL" id="CAB4897505.1"/>
    </source>
</evidence>
<reference evidence="2" key="1">
    <citation type="submission" date="2020-05" db="EMBL/GenBank/DDBJ databases">
        <authorList>
            <person name="Chiriac C."/>
            <person name="Salcher M."/>
            <person name="Ghai R."/>
            <person name="Kavagutti S V."/>
        </authorList>
    </citation>
    <scope>NUCLEOTIDE SEQUENCE</scope>
</reference>
<name>A0A6J7FW47_9ZZZZ</name>
<dbReference type="SUPFAM" id="SSF56037">
    <property type="entry name" value="PheT/TilS domain"/>
    <property type="match status" value="1"/>
</dbReference>
<dbReference type="PANTHER" id="PTHR39209">
    <property type="match status" value="1"/>
</dbReference>
<dbReference type="Gene3D" id="3.50.40.10">
    <property type="entry name" value="Phenylalanyl-trna Synthetase, Chain B, domain 3"/>
    <property type="match status" value="1"/>
</dbReference>
<accession>A0A6J7FW47</accession>
<dbReference type="PANTHER" id="PTHR39209:SF2">
    <property type="entry name" value="CYTOPLASMIC PROTEIN"/>
    <property type="match status" value="1"/>
</dbReference>
<dbReference type="InterPro" id="IPR020825">
    <property type="entry name" value="Phe-tRNA_synthase-like_B3/B4"/>
</dbReference>
<organism evidence="2">
    <name type="scientific">freshwater metagenome</name>
    <dbReference type="NCBI Taxonomy" id="449393"/>
    <lineage>
        <taxon>unclassified sequences</taxon>
        <taxon>metagenomes</taxon>
        <taxon>ecological metagenomes</taxon>
    </lineage>
</organism>
<sequence length="232" mass="25524">MSITAHDWITQSVVAPAVFDRWPDYGLMLVAADSVDVEALAPAASRLLAEATEFARSLDPAEPDEHIARWHDAYRDFGVKPRVARVSVDALIRRATSDNGLPQINVLVDLYNAVSVLHGVPIGGENLENYHGPAQLVLAAGDEAFHTTANGEAVIEHPDNGEPIWTDDNGVTCRRWNWRQTTRTAIRTDTQRVGFIIDSLHAPAHAGARRAADQLCELIGNVHIRFIDRATR</sequence>
<dbReference type="SMART" id="SM00873">
    <property type="entry name" value="B3_4"/>
    <property type="match status" value="1"/>
</dbReference>
<gene>
    <name evidence="2" type="ORF">UFOPK3376_03233</name>
</gene>